<evidence type="ECO:0000256" key="6">
    <source>
        <dbReference type="ARBA" id="ARBA00022771"/>
    </source>
</evidence>
<dbReference type="Pfam" id="PF00641">
    <property type="entry name" value="Zn_ribbon_RanBP"/>
    <property type="match status" value="2"/>
</dbReference>
<feature type="region of interest" description="Disordered" evidence="20">
    <location>
        <begin position="1053"/>
        <end position="1101"/>
    </location>
</feature>
<dbReference type="GO" id="GO:0051028">
    <property type="term" value="P:mRNA transport"/>
    <property type="evidence" value="ECO:0007669"/>
    <property type="project" value="UniProtKB-KW"/>
</dbReference>
<dbReference type="GO" id="GO:0008270">
    <property type="term" value="F:zinc ion binding"/>
    <property type="evidence" value="ECO:0007669"/>
    <property type="project" value="UniProtKB-KW"/>
</dbReference>
<dbReference type="SMART" id="SM00547">
    <property type="entry name" value="ZnF_RBZ"/>
    <property type="match status" value="4"/>
</dbReference>
<dbReference type="GO" id="GO:0008139">
    <property type="term" value="F:nuclear localization sequence binding"/>
    <property type="evidence" value="ECO:0007669"/>
    <property type="project" value="TreeGrafter"/>
</dbReference>
<keyword evidence="12" id="KW-0906">Nuclear pore complex</keyword>
<feature type="compositionally biased region" description="Polar residues" evidence="20">
    <location>
        <begin position="140"/>
        <end position="153"/>
    </location>
</feature>
<evidence type="ECO:0000256" key="16">
    <source>
        <dbReference type="ARBA" id="ARBA00068609"/>
    </source>
</evidence>
<dbReference type="GO" id="GO:0017056">
    <property type="term" value="F:structural constituent of nuclear pore"/>
    <property type="evidence" value="ECO:0007669"/>
    <property type="project" value="TreeGrafter"/>
</dbReference>
<comment type="subcellular location">
    <subcellularLocation>
        <location evidence="2">Nucleus membrane</location>
    </subcellularLocation>
    <subcellularLocation>
        <location evidence="3">Nucleus</location>
        <location evidence="3">Nuclear pore complex</location>
    </subcellularLocation>
</comment>
<comment type="cofactor">
    <cofactor evidence="1">
        <name>Zn(2+)</name>
        <dbReference type="ChEBI" id="CHEBI:29105"/>
    </cofactor>
</comment>
<evidence type="ECO:0000256" key="20">
    <source>
        <dbReference type="SAM" id="MobiDB-lite"/>
    </source>
</evidence>
<dbReference type="GO" id="GO:0005643">
    <property type="term" value="C:nuclear pore"/>
    <property type="evidence" value="ECO:0007669"/>
    <property type="project" value="UniProtKB-SubCell"/>
</dbReference>
<evidence type="ECO:0000256" key="3">
    <source>
        <dbReference type="ARBA" id="ARBA00004567"/>
    </source>
</evidence>
<dbReference type="GO" id="GO:0031965">
    <property type="term" value="C:nuclear membrane"/>
    <property type="evidence" value="ECO:0007669"/>
    <property type="project" value="UniProtKB-SubCell"/>
</dbReference>
<keyword evidence="11" id="KW-0238">DNA-binding</keyword>
<keyword evidence="8" id="KW-0862">Zinc</keyword>
<proteinExistence type="inferred from homology"/>
<evidence type="ECO:0000256" key="10">
    <source>
        <dbReference type="ARBA" id="ARBA00023010"/>
    </source>
</evidence>
<reference evidence="22" key="2">
    <citation type="submission" date="2020-01" db="EMBL/GenBank/DDBJ databases">
        <authorList>
            <person name="Korhonen P.K.K."/>
            <person name="Guangxu M.G."/>
            <person name="Wang T.W."/>
            <person name="Stroehlein A.J.S."/>
            <person name="Young N.D."/>
            <person name="Ang C.-S.A."/>
            <person name="Fernando D.W.F."/>
            <person name="Lu H.L."/>
            <person name="Taylor S.T."/>
            <person name="Ehtesham M.E.M."/>
            <person name="Najaraj S.H.N."/>
            <person name="Harsha G.H.G."/>
            <person name="Madugundu A.M."/>
            <person name="Renuse S.R."/>
            <person name="Holt D.H."/>
            <person name="Pandey A.P."/>
            <person name="Papenfuss A.P."/>
            <person name="Gasser R.B.G."/>
            <person name="Fischer K.F."/>
        </authorList>
    </citation>
    <scope>NUCLEOTIDE SEQUENCE</scope>
    <source>
        <strain evidence="22">SSS_KF_BRIS2020</strain>
    </source>
</reference>
<dbReference type="OrthoDB" id="6437724at2759"/>
<name>A0A834R381_SARSC</name>
<evidence type="ECO:0000256" key="1">
    <source>
        <dbReference type="ARBA" id="ARBA00001947"/>
    </source>
</evidence>
<evidence type="ECO:0000256" key="15">
    <source>
        <dbReference type="ARBA" id="ARBA00060842"/>
    </source>
</evidence>
<evidence type="ECO:0000313" key="22">
    <source>
        <dbReference type="EMBL" id="KAF7488407.1"/>
    </source>
</evidence>
<dbReference type="InterPro" id="IPR036443">
    <property type="entry name" value="Znf_RanBP2_sf"/>
</dbReference>
<organism evidence="22">
    <name type="scientific">Sarcoptes scabiei</name>
    <name type="common">Itch mite</name>
    <name type="synonym">Acarus scabiei</name>
    <dbReference type="NCBI Taxonomy" id="52283"/>
    <lineage>
        <taxon>Eukaryota</taxon>
        <taxon>Metazoa</taxon>
        <taxon>Ecdysozoa</taxon>
        <taxon>Arthropoda</taxon>
        <taxon>Chelicerata</taxon>
        <taxon>Arachnida</taxon>
        <taxon>Acari</taxon>
        <taxon>Acariformes</taxon>
        <taxon>Sarcoptiformes</taxon>
        <taxon>Astigmata</taxon>
        <taxon>Psoroptidia</taxon>
        <taxon>Sarcoptoidea</taxon>
        <taxon>Sarcoptidae</taxon>
        <taxon>Sarcoptinae</taxon>
        <taxon>Sarcoptes</taxon>
    </lineage>
</organism>
<evidence type="ECO:0000256" key="9">
    <source>
        <dbReference type="ARBA" id="ARBA00022927"/>
    </source>
</evidence>
<dbReference type="GO" id="GO:0003677">
    <property type="term" value="F:DNA binding"/>
    <property type="evidence" value="ECO:0007669"/>
    <property type="project" value="UniProtKB-KW"/>
</dbReference>
<keyword evidence="4" id="KW-0813">Transport</keyword>
<feature type="region of interest" description="Disordered" evidence="20">
    <location>
        <begin position="908"/>
        <end position="928"/>
    </location>
</feature>
<feature type="compositionally biased region" description="Basic residues" evidence="20">
    <location>
        <begin position="1391"/>
        <end position="1401"/>
    </location>
</feature>
<keyword evidence="24" id="KW-1185">Reference proteome</keyword>
<dbReference type="EMBL" id="WVUK01000066">
    <property type="protein sequence ID" value="KAF7488407.1"/>
    <property type="molecule type" value="Genomic_DNA"/>
</dbReference>
<keyword evidence="10" id="KW-0811">Translocation</keyword>
<keyword evidence="6 19" id="KW-0863">Zinc-finger</keyword>
<feature type="domain" description="RanBP2-type" evidence="21">
    <location>
        <begin position="507"/>
        <end position="536"/>
    </location>
</feature>
<gene>
    <name evidence="22" type="ORF">SSS_6983</name>
</gene>
<evidence type="ECO:0000256" key="5">
    <source>
        <dbReference type="ARBA" id="ARBA00022723"/>
    </source>
</evidence>
<dbReference type="Gene3D" id="4.10.1060.10">
    <property type="entry name" value="Zinc finger, RanBP2-type"/>
    <property type="match status" value="3"/>
</dbReference>
<reference evidence="23" key="3">
    <citation type="submission" date="2022-06" db="UniProtKB">
        <authorList>
            <consortium name="EnsemblMetazoa"/>
        </authorList>
    </citation>
    <scope>IDENTIFICATION</scope>
</reference>
<feature type="compositionally biased region" description="Low complexity" evidence="20">
    <location>
        <begin position="1123"/>
        <end position="1152"/>
    </location>
</feature>
<evidence type="ECO:0000313" key="24">
    <source>
        <dbReference type="Proteomes" id="UP000070412"/>
    </source>
</evidence>
<reference evidence="24" key="1">
    <citation type="journal article" date="2020" name="PLoS Negl. Trop. Dis.">
        <title>High-quality nuclear genome for Sarcoptes scabiei-A critical resource for a neglected parasite.</title>
        <authorList>
            <person name="Korhonen P.K."/>
            <person name="Gasser R.B."/>
            <person name="Ma G."/>
            <person name="Wang T."/>
            <person name="Stroehlein A.J."/>
            <person name="Young N.D."/>
            <person name="Ang C.S."/>
            <person name="Fernando D.D."/>
            <person name="Lu H.C."/>
            <person name="Taylor S."/>
            <person name="Reynolds S.L."/>
            <person name="Mofiz E."/>
            <person name="Najaraj S.H."/>
            <person name="Gowda H."/>
            <person name="Madugundu A."/>
            <person name="Renuse S."/>
            <person name="Holt D."/>
            <person name="Pandey A."/>
            <person name="Papenfuss A.T."/>
            <person name="Fischer K."/>
        </authorList>
    </citation>
    <scope>NUCLEOTIDE SEQUENCE [LARGE SCALE GENOMIC DNA]</scope>
</reference>
<evidence type="ECO:0000256" key="18">
    <source>
        <dbReference type="ARBA" id="ARBA00079437"/>
    </source>
</evidence>
<evidence type="ECO:0000256" key="13">
    <source>
        <dbReference type="ARBA" id="ARBA00023136"/>
    </source>
</evidence>
<evidence type="ECO:0000256" key="14">
    <source>
        <dbReference type="ARBA" id="ARBA00023242"/>
    </source>
</evidence>
<dbReference type="PANTHER" id="PTHR23193">
    <property type="entry name" value="NUCLEAR PORE COMPLEX PROTEIN NUP"/>
    <property type="match status" value="1"/>
</dbReference>
<feature type="region of interest" description="Disordered" evidence="20">
    <location>
        <begin position="1123"/>
        <end position="1153"/>
    </location>
</feature>
<keyword evidence="13" id="KW-0472">Membrane</keyword>
<feature type="compositionally biased region" description="Polar residues" evidence="20">
    <location>
        <begin position="1057"/>
        <end position="1083"/>
    </location>
</feature>
<feature type="region of interest" description="Disordered" evidence="20">
    <location>
        <begin position="128"/>
        <end position="153"/>
    </location>
</feature>
<dbReference type="SUPFAM" id="SSF90209">
    <property type="entry name" value="Ran binding protein zinc finger-like"/>
    <property type="match status" value="2"/>
</dbReference>
<dbReference type="GO" id="GO:0006606">
    <property type="term" value="P:protein import into nucleus"/>
    <property type="evidence" value="ECO:0007669"/>
    <property type="project" value="TreeGrafter"/>
</dbReference>
<dbReference type="PROSITE" id="PS50199">
    <property type="entry name" value="ZF_RANBP2_2"/>
    <property type="match status" value="3"/>
</dbReference>
<evidence type="ECO:0000256" key="19">
    <source>
        <dbReference type="PROSITE-ProRule" id="PRU00322"/>
    </source>
</evidence>
<dbReference type="PROSITE" id="PS01358">
    <property type="entry name" value="ZF_RANBP2_1"/>
    <property type="match status" value="3"/>
</dbReference>
<keyword evidence="14" id="KW-0539">Nucleus</keyword>
<feature type="domain" description="RanBP2-type" evidence="21">
    <location>
        <begin position="653"/>
        <end position="682"/>
    </location>
</feature>
<evidence type="ECO:0000256" key="12">
    <source>
        <dbReference type="ARBA" id="ARBA00023132"/>
    </source>
</evidence>
<evidence type="ECO:0000313" key="23">
    <source>
        <dbReference type="EnsemblMetazoa" id="KAF7488407.1"/>
    </source>
</evidence>
<evidence type="ECO:0000256" key="11">
    <source>
        <dbReference type="ARBA" id="ARBA00023125"/>
    </source>
</evidence>
<evidence type="ECO:0000256" key="7">
    <source>
        <dbReference type="ARBA" id="ARBA00022816"/>
    </source>
</evidence>
<feature type="region of interest" description="Disordered" evidence="20">
    <location>
        <begin position="1382"/>
        <end position="1401"/>
    </location>
</feature>
<dbReference type="InterPro" id="IPR026054">
    <property type="entry name" value="Nucleoporin"/>
</dbReference>
<accession>A0A834R381</accession>
<feature type="region of interest" description="Disordered" evidence="20">
    <location>
        <begin position="1266"/>
        <end position="1289"/>
    </location>
</feature>
<feature type="domain" description="RanBP2-type" evidence="21">
    <location>
        <begin position="585"/>
        <end position="616"/>
    </location>
</feature>
<keyword evidence="7" id="KW-0509">mRNA transport</keyword>
<evidence type="ECO:0000256" key="2">
    <source>
        <dbReference type="ARBA" id="ARBA00004126"/>
    </source>
</evidence>
<dbReference type="InterPro" id="IPR001876">
    <property type="entry name" value="Znf_RanBP2"/>
</dbReference>
<protein>
    <recommendedName>
        <fullName evidence="16">Nuclear pore complex protein Nup153</fullName>
    </recommendedName>
    <alternativeName>
        <fullName evidence="18">153 kDa nucleoporin</fullName>
    </alternativeName>
    <alternativeName>
        <fullName evidence="17">Nucleoporin Nup153</fullName>
    </alternativeName>
</protein>
<evidence type="ECO:0000259" key="21">
    <source>
        <dbReference type="PROSITE" id="PS50199"/>
    </source>
</evidence>
<evidence type="ECO:0000256" key="4">
    <source>
        <dbReference type="ARBA" id="ARBA00022448"/>
    </source>
</evidence>
<keyword evidence="5" id="KW-0479">Metal-binding</keyword>
<keyword evidence="9" id="KW-0653">Protein transport</keyword>
<dbReference type="EnsemblMetazoa" id="SSS_6983s_mrna">
    <property type="protein sequence ID" value="KAF7488407.1"/>
    <property type="gene ID" value="SSS_6983"/>
</dbReference>
<comment type="similarity">
    <text evidence="15">Belongs to the NUP153 family.</text>
</comment>
<evidence type="ECO:0000256" key="8">
    <source>
        <dbReference type="ARBA" id="ARBA00022833"/>
    </source>
</evidence>
<dbReference type="PANTHER" id="PTHR23193:SF23">
    <property type="entry name" value="NUCLEAR PORE COMPLEX PROTEIN NUP153"/>
    <property type="match status" value="1"/>
</dbReference>
<dbReference type="Proteomes" id="UP000070412">
    <property type="component" value="Unassembled WGS sequence"/>
</dbReference>
<sequence length="1401" mass="152597">MSDKNLSPIQRIYRKILDNEKQSSQLMSSPINASRVLKMESPITTTITESSIFNPSKPYQSVKKLLIPKRSFEPNESNIDESSLIKRSKLSTITTLNEPLILRSRDCFSTPSSTPSLSDAKHLRSSIHLGNDYNGRDSPSILSRNSSSDQNSYIKSTKNTGSYFYPGKTVFGGANLRKDLRFFNSTPYSKMNVKRVEPTRTSSSVSFFEDDLPLSSTTKRILERLDRAALPIQDAKSKISSYADSDRSIGLRSKLFDTPRPVVENKGLIKIDTNHKPIRYILQAEDNIETSDSRRLELSRSIENDMEKLNQIKSVEKELQQKQSFPTNDFVSKNKISWGKITSKDVKKGRKIDDNISNVENQNHLDSLAKVQPLTASSTFKFNFDQSSKIPAKILASKTEIVKSSDKASLETSPCDKIPSEEFSFRFSSPKRIASFRPSISSTVESIKFSSPEVIWANQASKSKNETATSQISENLDRLDSNQSKINSNPKLNEISLFDQFKKKKSSESIWSCTTCFTENEIDAKNCIACEQANPNIKISESIAVEKQKSFKFGFASDKNITESTGSNFDALAETKPSLNQLFKKDSTKTWTCSTCSVSNDIDEAVCVSCEEPNPSKKPSLIGTKTFSSPLKSMTTSITPVSNVPLNEIFKKSSNQWTCSECMVNNEANQSRCVSCETPNSKNSNAIQSDSASQSNFGFKFGSFSNPVSSSISTKISNDPDKTITKSSNSLNENEWKCFYCNTVNKNNDKNICVECNKIKVIAATKNQLQKFTESQTFKFGSINNSGIQSQSSDLEAKSSSNLSILPTNTSLSSGRFVNSGIGEQKSDVVEATKTDKILDQTKPKFGFASPTIASTPTVAFTNKETLFDEKNVPKNSTESNSISVKDSSSRIDATKFNFTKPFNNNFQFGSNETKKNPSSDSTTLAASKPSMSFTQTFTSTTASEASVSSLNEKPSLFDFGRIAPVSSSQSATSSSSLFSTNGQSNLFNSVVTSNEFGGKNLMLKNILNKSDVSDNKNDDIKSNKEMEKNFGSGINSSIFTFGKSTDDTKPFVFGATGQTSEKSKPVSTSQPTGGNFPSQAPKQSDLPKFETNQSNSDFSFSSHLSNNSKNLFMFTGNPSSSTSSAFSSSSNPTAATTSVATSTSSSSSSMSLGKKLDFGSPLQIPPINLGPVAPKIVINANEPSTTQVNSTSGVNSSLSTSIFTFGSSRNTNTEQQTRSATDFKFDFGATPNSSINTNPVFGSSSSSSFPTNFNFTGNNNSSNTSSLFTFGSKPPSDQQQSLQSNSLQKSQTGFNFGAAVASQPNLISFGSLPSQSSNVPVIPSFTAGTQSNQLFKFGSENPTANNNTAVTNFPIFAAKSNESVFGNVDTANGMFPFSVNQNQMGGPSARKIKKAKRRLG</sequence>
<evidence type="ECO:0000256" key="17">
    <source>
        <dbReference type="ARBA" id="ARBA00078197"/>
    </source>
</evidence>
<dbReference type="GO" id="GO:0006405">
    <property type="term" value="P:RNA export from nucleus"/>
    <property type="evidence" value="ECO:0007669"/>
    <property type="project" value="TreeGrafter"/>
</dbReference>